<feature type="compositionally biased region" description="Acidic residues" evidence="1">
    <location>
        <begin position="91"/>
        <end position="109"/>
    </location>
</feature>
<accession>A0A9P1CV01</accession>
<reference evidence="2" key="1">
    <citation type="submission" date="2022-10" db="EMBL/GenBank/DDBJ databases">
        <authorList>
            <person name="Chen Y."/>
            <person name="Dougan E. K."/>
            <person name="Chan C."/>
            <person name="Rhodes N."/>
            <person name="Thang M."/>
        </authorList>
    </citation>
    <scope>NUCLEOTIDE SEQUENCE</scope>
</reference>
<proteinExistence type="predicted"/>
<feature type="region of interest" description="Disordered" evidence="1">
    <location>
        <begin position="91"/>
        <end position="127"/>
    </location>
</feature>
<gene>
    <name evidence="2" type="ORF">C1SCF055_LOCUS23830</name>
</gene>
<dbReference type="Proteomes" id="UP001152797">
    <property type="component" value="Unassembled WGS sequence"/>
</dbReference>
<name>A0A9P1CV01_9DINO</name>
<evidence type="ECO:0000313" key="4">
    <source>
        <dbReference type="Proteomes" id="UP001152797"/>
    </source>
</evidence>
<dbReference type="EMBL" id="CAMXCT020002335">
    <property type="protein sequence ID" value="CAL1150823.1"/>
    <property type="molecule type" value="Genomic_DNA"/>
</dbReference>
<keyword evidence="4" id="KW-1185">Reference proteome</keyword>
<dbReference type="EMBL" id="CAMXCT010002335">
    <property type="protein sequence ID" value="CAI3997448.1"/>
    <property type="molecule type" value="Genomic_DNA"/>
</dbReference>
<evidence type="ECO:0000313" key="3">
    <source>
        <dbReference type="EMBL" id="CAL4784760.1"/>
    </source>
</evidence>
<comment type="caution">
    <text evidence="2">The sequence shown here is derived from an EMBL/GenBank/DDBJ whole genome shotgun (WGS) entry which is preliminary data.</text>
</comment>
<evidence type="ECO:0000256" key="1">
    <source>
        <dbReference type="SAM" id="MobiDB-lite"/>
    </source>
</evidence>
<dbReference type="OrthoDB" id="340346at2759"/>
<reference evidence="3 4" key="2">
    <citation type="submission" date="2024-05" db="EMBL/GenBank/DDBJ databases">
        <authorList>
            <person name="Chen Y."/>
            <person name="Shah S."/>
            <person name="Dougan E. K."/>
            <person name="Thang M."/>
            <person name="Chan C."/>
        </authorList>
    </citation>
    <scope>NUCLEOTIDE SEQUENCE [LARGE SCALE GENOMIC DNA]</scope>
</reference>
<feature type="compositionally biased region" description="Polar residues" evidence="1">
    <location>
        <begin position="116"/>
        <end position="126"/>
    </location>
</feature>
<organism evidence="2">
    <name type="scientific">Cladocopium goreaui</name>
    <dbReference type="NCBI Taxonomy" id="2562237"/>
    <lineage>
        <taxon>Eukaryota</taxon>
        <taxon>Sar</taxon>
        <taxon>Alveolata</taxon>
        <taxon>Dinophyceae</taxon>
        <taxon>Suessiales</taxon>
        <taxon>Symbiodiniaceae</taxon>
        <taxon>Cladocopium</taxon>
    </lineage>
</organism>
<evidence type="ECO:0000313" key="2">
    <source>
        <dbReference type="EMBL" id="CAI3997448.1"/>
    </source>
</evidence>
<dbReference type="AlphaFoldDB" id="A0A9P1CV01"/>
<protein>
    <submittedName>
        <fullName evidence="3">Beta-glucosidase</fullName>
    </submittedName>
</protein>
<sequence>MLYIRMCDSIIREAPLHVFTEFFMRPLLWLTLDPVKNVRLCWATVILPHLRKVGRLGQQRMVLAAAVRLRSTLDREVHRVLEEAKLPDVSEAEIAELPDPETDLDDSDGGDMTGQEGETGSSSECGNVQVREASDQNELLKAPELAKKRLEELAKKAGLRDTQEIRSVVKKLTVEIVEAWQRNRAAKLRGQVDCGQIQRAKADPSVVGFLPVGVSKQRGRLGQMVSPFMLFTPKDLQSFATETGSAGGKLLPERPLELVWQAAKIKKSEVGSDGLPTDAYFQRRSAIYHKGQVQRRYIPTEEIGGAILSYRTQAPVKYIESRKFYCCAYTKAVVETESYQFLQHLCQDGFNLLLLGPDGHSCLERERPMDESEVKQALCDAYNDPSKQFGHERVLLAMLTQQCPWADAPDPTGELALCP</sequence>
<dbReference type="EMBL" id="CAMXCT030002335">
    <property type="protein sequence ID" value="CAL4784760.1"/>
    <property type="molecule type" value="Genomic_DNA"/>
</dbReference>